<dbReference type="Proteomes" id="UP000185596">
    <property type="component" value="Unassembled WGS sequence"/>
</dbReference>
<dbReference type="EMBL" id="MSIE01000090">
    <property type="protein sequence ID" value="OLF08945.1"/>
    <property type="molecule type" value="Genomic_DNA"/>
</dbReference>
<dbReference type="PANTHER" id="PTHR30383:SF5">
    <property type="entry name" value="SGNH HYDROLASE-TYPE ESTERASE DOMAIN-CONTAINING PROTEIN"/>
    <property type="match status" value="1"/>
</dbReference>
<dbReference type="Gene3D" id="3.40.50.1110">
    <property type="entry name" value="SGNH hydrolase"/>
    <property type="match status" value="1"/>
</dbReference>
<keyword evidence="1" id="KW-1133">Transmembrane helix</keyword>
<dbReference type="OrthoDB" id="9804395at2"/>
<feature type="transmembrane region" description="Helical" evidence="1">
    <location>
        <begin position="6"/>
        <end position="28"/>
    </location>
</feature>
<dbReference type="InterPro" id="IPR051532">
    <property type="entry name" value="Ester_Hydrolysis_Enzymes"/>
</dbReference>
<dbReference type="InterPro" id="IPR013830">
    <property type="entry name" value="SGNH_hydro"/>
</dbReference>
<proteinExistence type="predicted"/>
<dbReference type="InterPro" id="IPR036514">
    <property type="entry name" value="SGNH_hydro_sf"/>
</dbReference>
<dbReference type="SUPFAM" id="SSF52266">
    <property type="entry name" value="SGNH hydrolase"/>
    <property type="match status" value="1"/>
</dbReference>
<keyword evidence="1" id="KW-0472">Membrane</keyword>
<feature type="domain" description="SGNH hydrolase-type esterase" evidence="2">
    <location>
        <begin position="73"/>
        <end position="250"/>
    </location>
</feature>
<dbReference type="RefSeq" id="WP_075129844.1">
    <property type="nucleotide sequence ID" value="NZ_MSIE01000090.1"/>
</dbReference>
<accession>A0A1Q8C3K3</accession>
<dbReference type="Pfam" id="PF13472">
    <property type="entry name" value="Lipase_GDSL_2"/>
    <property type="match status" value="1"/>
</dbReference>
<evidence type="ECO:0000259" key="2">
    <source>
        <dbReference type="Pfam" id="PF13472"/>
    </source>
</evidence>
<evidence type="ECO:0000256" key="1">
    <source>
        <dbReference type="SAM" id="Phobius"/>
    </source>
</evidence>
<gene>
    <name evidence="3" type="ORF">BU204_33625</name>
</gene>
<organism evidence="3 4">
    <name type="scientific">Actinophytocola xanthii</name>
    <dbReference type="NCBI Taxonomy" id="1912961"/>
    <lineage>
        <taxon>Bacteria</taxon>
        <taxon>Bacillati</taxon>
        <taxon>Actinomycetota</taxon>
        <taxon>Actinomycetes</taxon>
        <taxon>Pseudonocardiales</taxon>
        <taxon>Pseudonocardiaceae</taxon>
    </lineage>
</organism>
<evidence type="ECO:0000313" key="3">
    <source>
        <dbReference type="EMBL" id="OLF08945.1"/>
    </source>
</evidence>
<comment type="caution">
    <text evidence="3">The sequence shown here is derived from an EMBL/GenBank/DDBJ whole genome shotgun (WGS) entry which is preliminary data.</text>
</comment>
<dbReference type="GO" id="GO:0004622">
    <property type="term" value="F:phosphatidylcholine lysophospholipase activity"/>
    <property type="evidence" value="ECO:0007669"/>
    <property type="project" value="TreeGrafter"/>
</dbReference>
<evidence type="ECO:0000313" key="4">
    <source>
        <dbReference type="Proteomes" id="UP000185596"/>
    </source>
</evidence>
<name>A0A1Q8C3K3_9PSEU</name>
<dbReference type="CDD" id="cd01836">
    <property type="entry name" value="FeeA_FeeB_like"/>
    <property type="match status" value="1"/>
</dbReference>
<keyword evidence="1" id="KW-0812">Transmembrane</keyword>
<keyword evidence="4" id="KW-1185">Reference proteome</keyword>
<reference evidence="3 4" key="1">
    <citation type="submission" date="2016-12" db="EMBL/GenBank/DDBJ databases">
        <title>The draft genome sequence of Actinophytocola sp. 11-183.</title>
        <authorList>
            <person name="Wang W."/>
            <person name="Yuan L."/>
        </authorList>
    </citation>
    <scope>NUCLEOTIDE SEQUENCE [LARGE SCALE GENOMIC DNA]</scope>
    <source>
        <strain evidence="3 4">11-183</strain>
    </source>
</reference>
<dbReference type="AlphaFoldDB" id="A0A1Q8C3K3"/>
<sequence>MAGLRLVRALVLGAGWVGGLTGAAYGLLSGQSRRARTIIGKARGLPLNADGVYLPDGRGPVADEPAEVLSFMVLGDSLAAGLGAETPCRLPGVILARGLAARSGRPVRLTTHAMSGSRTTDLAAQVDLALIDPPELVFVIVGGNDVTTRKRVRTSAEALGRHVCRLMREGSTVVVGTCPDLDIIQPIPQPLRTVASRWGLALARAQRRELIRVGAHPVSVAALISPEFRRRPRELFSEDRFHPNGAGYELAAKVMLGPLCDAAGLSGRGELTHR</sequence>
<dbReference type="STRING" id="1912961.BU204_33625"/>
<protein>
    <submittedName>
        <fullName evidence="3">GDSL family lipase</fullName>
    </submittedName>
</protein>
<dbReference type="PANTHER" id="PTHR30383">
    <property type="entry name" value="THIOESTERASE 1/PROTEASE 1/LYSOPHOSPHOLIPASE L1"/>
    <property type="match status" value="1"/>
</dbReference>